<dbReference type="Proteomes" id="UP000245086">
    <property type="component" value="Unassembled WGS sequence"/>
</dbReference>
<evidence type="ECO:0000256" key="7">
    <source>
        <dbReference type="ARBA" id="ARBA00053401"/>
    </source>
</evidence>
<evidence type="ECO:0000256" key="10">
    <source>
        <dbReference type="HAMAP-Rule" id="MF_01151"/>
    </source>
</evidence>
<keyword evidence="4 10" id="KW-0963">Cytoplasm</keyword>
<dbReference type="EMBL" id="BFBR01000004">
    <property type="protein sequence ID" value="GBF57852.1"/>
    <property type="molecule type" value="Genomic_DNA"/>
</dbReference>
<dbReference type="Pfam" id="PF01025">
    <property type="entry name" value="GrpE"/>
    <property type="match status" value="1"/>
</dbReference>
<dbReference type="InterPro" id="IPR009012">
    <property type="entry name" value="GrpE_head"/>
</dbReference>
<dbReference type="HAMAP" id="MF_01151">
    <property type="entry name" value="GrpE"/>
    <property type="match status" value="1"/>
</dbReference>
<evidence type="ECO:0000256" key="2">
    <source>
        <dbReference type="ARBA" id="ARBA00009054"/>
    </source>
</evidence>
<proteinExistence type="inferred from homology"/>
<dbReference type="RefSeq" id="WP_238164912.1">
    <property type="nucleotide sequence ID" value="NZ_BFBR01000004.1"/>
</dbReference>
<evidence type="ECO:0000256" key="9">
    <source>
        <dbReference type="ARBA" id="ARBA00076414"/>
    </source>
</evidence>
<dbReference type="CDD" id="cd00446">
    <property type="entry name" value="GrpE"/>
    <property type="match status" value="1"/>
</dbReference>
<name>A0A2P2E9X1_9PROT</name>
<evidence type="ECO:0000256" key="4">
    <source>
        <dbReference type="ARBA" id="ARBA00022490"/>
    </source>
</evidence>
<evidence type="ECO:0000256" key="8">
    <source>
        <dbReference type="ARBA" id="ARBA00072274"/>
    </source>
</evidence>
<comment type="function">
    <text evidence="7 10 11">Participates actively in the response to hyperosmotic and heat shock by preventing the aggregation of stress-denatured proteins, in association with DnaK and GrpE. It is the nucleotide exchange factor for DnaK and may function as a thermosensor. Unfolded proteins bind initially to DnaJ; upon interaction with the DnaJ-bound protein, DnaK hydrolyzes its bound ATP, resulting in the formation of a stable complex. GrpE releases ADP from DnaK; ATP binding to DnaK triggers the release of the substrate protein, thus completing the reaction cycle. Several rounds of ATP-dependent interactions between DnaJ, DnaK and GrpE are required for fully efficient folding.</text>
</comment>
<evidence type="ECO:0000313" key="14">
    <source>
        <dbReference type="EMBL" id="GBF57852.1"/>
    </source>
</evidence>
<dbReference type="AlphaFoldDB" id="A0A2P2E9X1"/>
<dbReference type="PANTHER" id="PTHR21237:SF23">
    <property type="entry name" value="GRPE PROTEIN HOMOLOG, MITOCHONDRIAL"/>
    <property type="match status" value="1"/>
</dbReference>
<reference evidence="14 15" key="1">
    <citation type="journal article" date="2018" name="Genome Announc.">
        <title>Draft Genome Sequence of "Candidatus Phycosocius bacilliformis," an Alphaproteobacterial Ectosymbiont of the Hydrocarbon-Producing Green Alga Botryococcus braunii.</title>
        <authorList>
            <person name="Tanabe Y."/>
            <person name="Yamaguchi H."/>
            <person name="Watanabe M.M."/>
        </authorList>
    </citation>
    <scope>NUCLEOTIDE SEQUENCE [LARGE SCALE GENOMIC DNA]</scope>
    <source>
        <strain evidence="14 15">BOTRYCO-2</strain>
    </source>
</reference>
<dbReference type="SUPFAM" id="SSF58014">
    <property type="entry name" value="Coiled-coil domain of nucleotide exchange factor GrpE"/>
    <property type="match status" value="1"/>
</dbReference>
<dbReference type="PRINTS" id="PR00773">
    <property type="entry name" value="GRPEPROTEIN"/>
</dbReference>
<evidence type="ECO:0000256" key="3">
    <source>
        <dbReference type="ARBA" id="ARBA00011738"/>
    </source>
</evidence>
<comment type="similarity">
    <text evidence="2 10 12">Belongs to the GrpE family.</text>
</comment>
<comment type="subunit">
    <text evidence="3 10">Homodimer.</text>
</comment>
<dbReference type="Gene3D" id="2.30.22.10">
    <property type="entry name" value="Head domain of nucleotide exchange factor GrpE"/>
    <property type="match status" value="1"/>
</dbReference>
<organism evidence="14 15">
    <name type="scientific">Candidatus Phycosocius bacilliformis</name>
    <dbReference type="NCBI Taxonomy" id="1445552"/>
    <lineage>
        <taxon>Bacteria</taxon>
        <taxon>Pseudomonadati</taxon>
        <taxon>Pseudomonadota</taxon>
        <taxon>Alphaproteobacteria</taxon>
        <taxon>Caulobacterales</taxon>
        <taxon>Caulobacterales incertae sedis</taxon>
        <taxon>Candidatus Phycosocius</taxon>
    </lineage>
</organism>
<evidence type="ECO:0000256" key="1">
    <source>
        <dbReference type="ARBA" id="ARBA00004496"/>
    </source>
</evidence>
<accession>A0A2P2E9X1</accession>
<dbReference type="Gene3D" id="3.90.20.20">
    <property type="match status" value="1"/>
</dbReference>
<dbReference type="FunFam" id="2.30.22.10:FF:000001">
    <property type="entry name" value="Protein GrpE"/>
    <property type="match status" value="1"/>
</dbReference>
<evidence type="ECO:0000256" key="13">
    <source>
        <dbReference type="SAM" id="MobiDB-lite"/>
    </source>
</evidence>
<feature type="region of interest" description="Disordered" evidence="13">
    <location>
        <begin position="1"/>
        <end position="35"/>
    </location>
</feature>
<feature type="compositionally biased region" description="Low complexity" evidence="13">
    <location>
        <begin position="18"/>
        <end position="35"/>
    </location>
</feature>
<dbReference type="InterPro" id="IPR013805">
    <property type="entry name" value="GrpE_CC"/>
</dbReference>
<comment type="caution">
    <text evidence="14">The sequence shown here is derived from an EMBL/GenBank/DDBJ whole genome shotgun (WGS) entry which is preliminary data.</text>
</comment>
<keyword evidence="5 10" id="KW-0346">Stress response</keyword>
<dbReference type="SUPFAM" id="SSF51064">
    <property type="entry name" value="Head domain of nucleotide exchange factor GrpE"/>
    <property type="match status" value="1"/>
</dbReference>
<comment type="subcellular location">
    <subcellularLocation>
        <location evidence="1 10">Cytoplasm</location>
    </subcellularLocation>
</comment>
<dbReference type="GO" id="GO:0005737">
    <property type="term" value="C:cytoplasm"/>
    <property type="evidence" value="ECO:0007669"/>
    <property type="project" value="UniProtKB-SubCell"/>
</dbReference>
<keyword evidence="6 10" id="KW-0143">Chaperone</keyword>
<evidence type="ECO:0000256" key="11">
    <source>
        <dbReference type="RuleBase" id="RU000639"/>
    </source>
</evidence>
<protein>
    <recommendedName>
        <fullName evidence="8 10">Protein GrpE</fullName>
    </recommendedName>
    <alternativeName>
        <fullName evidence="9 10">HSP-70 cofactor</fullName>
    </alternativeName>
</protein>
<dbReference type="GO" id="GO:0051082">
    <property type="term" value="F:unfolded protein binding"/>
    <property type="evidence" value="ECO:0007669"/>
    <property type="project" value="TreeGrafter"/>
</dbReference>
<dbReference type="GO" id="GO:0000774">
    <property type="term" value="F:adenyl-nucleotide exchange factor activity"/>
    <property type="evidence" value="ECO:0007669"/>
    <property type="project" value="InterPro"/>
</dbReference>
<dbReference type="InterPro" id="IPR000740">
    <property type="entry name" value="GrpE"/>
</dbReference>
<evidence type="ECO:0000256" key="6">
    <source>
        <dbReference type="ARBA" id="ARBA00023186"/>
    </source>
</evidence>
<dbReference type="GO" id="GO:0051087">
    <property type="term" value="F:protein-folding chaperone binding"/>
    <property type="evidence" value="ECO:0007669"/>
    <property type="project" value="InterPro"/>
</dbReference>
<dbReference type="GO" id="GO:0042803">
    <property type="term" value="F:protein homodimerization activity"/>
    <property type="evidence" value="ECO:0007669"/>
    <property type="project" value="InterPro"/>
</dbReference>
<keyword evidence="15" id="KW-1185">Reference proteome</keyword>
<evidence type="ECO:0000256" key="5">
    <source>
        <dbReference type="ARBA" id="ARBA00023016"/>
    </source>
</evidence>
<evidence type="ECO:0000313" key="15">
    <source>
        <dbReference type="Proteomes" id="UP000245086"/>
    </source>
</evidence>
<evidence type="ECO:0000256" key="12">
    <source>
        <dbReference type="RuleBase" id="RU004478"/>
    </source>
</evidence>
<dbReference type="PANTHER" id="PTHR21237">
    <property type="entry name" value="GRPE PROTEIN"/>
    <property type="match status" value="1"/>
</dbReference>
<sequence>MSTQTGAPNSGEEPDVQTPTAENDTADATATTATDPAAALAAARALVGEDAAPEDMGGLLVERLQAALAEIDTLKDAGLRALAESENVRRRAEREKSEARLYAIDKFARDLLPVADNLGRALATAPEALKGDAAFDGFLTGVEMTLKELLTAFERHGLAQVGAKGDKFDPAVHQAVAQIPSDQAAGDVAEVFQPGYVLAGRTLRAAMVAVSAGQPAAEPAPSDPAAT</sequence>
<gene>
    <name evidence="10 14" type="primary">grpE</name>
    <name evidence="14" type="ORF">PbB2_01522</name>
</gene>
<dbReference type="PROSITE" id="PS01071">
    <property type="entry name" value="GRPE"/>
    <property type="match status" value="1"/>
</dbReference>
<dbReference type="GO" id="GO:0006457">
    <property type="term" value="P:protein folding"/>
    <property type="evidence" value="ECO:0007669"/>
    <property type="project" value="InterPro"/>
</dbReference>